<keyword evidence="3 5" id="KW-1133">Transmembrane helix</keyword>
<keyword evidence="8" id="KW-1185">Reference proteome</keyword>
<gene>
    <name evidence="7" type="ORF">YM304_13530</name>
</gene>
<dbReference type="GO" id="GO:0008273">
    <property type="term" value="F:calcium, potassium:sodium antiporter activity"/>
    <property type="evidence" value="ECO:0007669"/>
    <property type="project" value="TreeGrafter"/>
</dbReference>
<dbReference type="GO" id="GO:0005262">
    <property type="term" value="F:calcium channel activity"/>
    <property type="evidence" value="ECO:0007669"/>
    <property type="project" value="TreeGrafter"/>
</dbReference>
<dbReference type="PANTHER" id="PTHR10846">
    <property type="entry name" value="SODIUM/POTASSIUM/CALCIUM EXCHANGER"/>
    <property type="match status" value="1"/>
</dbReference>
<dbReference type="EMBL" id="AP012057">
    <property type="protein sequence ID" value="BAN01667.1"/>
    <property type="molecule type" value="Genomic_DNA"/>
</dbReference>
<dbReference type="Proteomes" id="UP000011863">
    <property type="component" value="Chromosome"/>
</dbReference>
<dbReference type="GO" id="GO:0005886">
    <property type="term" value="C:plasma membrane"/>
    <property type="evidence" value="ECO:0007669"/>
    <property type="project" value="TreeGrafter"/>
</dbReference>
<keyword evidence="2 5" id="KW-0812">Transmembrane</keyword>
<dbReference type="PANTHER" id="PTHR10846:SF8">
    <property type="entry name" value="INNER MEMBRANE PROTEIN YRBG"/>
    <property type="match status" value="1"/>
</dbReference>
<reference evidence="7 8" key="1">
    <citation type="journal article" date="2013" name="Int. J. Syst. Evol. Microbiol.">
        <title>Ilumatobacter nonamiense sp. nov. and Ilumatobacter coccineum sp. nov., isolated from seashore sand.</title>
        <authorList>
            <person name="Matsumoto A."/>
            <person name="Kasai H."/>
            <person name="Matsuo Y."/>
            <person name="Shizuri Y."/>
            <person name="Ichikawa N."/>
            <person name="Fujita N."/>
            <person name="Omura S."/>
            <person name="Takahashi Y."/>
        </authorList>
    </citation>
    <scope>NUCLEOTIDE SEQUENCE [LARGE SCALE GENOMIC DNA]</scope>
    <source>
        <strain evidence="8">NBRC 103263 / KCTC 29153 / YM16-304</strain>
    </source>
</reference>
<sequence>MLLDIVFLIAGLTALVWSADQFVLGSSRLGLLLSLPPVVIGAVVMGFGTSAPELLVSSLAAASGDRDLGVGNIVGSNVANLTLVLGTAAFVTRMPIQRAVLRREAPLAIGAALVFSAFVVDGRIARWEGAVLVGLLIGVILLLIRSGRAEVLDDIIGDEVEPLSKGREAGRTIIGLIGTVLGAQLVVWGATDIAEELGVTGGFIGFSLVALGTSLPELVTTVAAARRGETGLIVGNLFGSNIFNALAVGGGMGLIGPGLIGDDSLTTYGLAAMLAVAAVSFLLSIGGSIDRPRGVVLLALYVGAMVLLAVQEEELIDEEPAAEVTVEAVSVPNGFGEHGPRYEPQS</sequence>
<feature type="transmembrane region" description="Helical" evidence="5">
    <location>
        <begin position="31"/>
        <end position="50"/>
    </location>
</feature>
<evidence type="ECO:0000259" key="6">
    <source>
        <dbReference type="Pfam" id="PF01699"/>
    </source>
</evidence>
<feature type="transmembrane region" description="Helical" evidence="5">
    <location>
        <begin position="6"/>
        <end position="24"/>
    </location>
</feature>
<feature type="transmembrane region" description="Helical" evidence="5">
    <location>
        <begin position="265"/>
        <end position="283"/>
    </location>
</feature>
<accession>A0A6C7E3Z4</accession>
<proteinExistence type="predicted"/>
<feature type="domain" description="Sodium/calcium exchanger membrane region" evidence="6">
    <location>
        <begin position="5"/>
        <end position="144"/>
    </location>
</feature>
<dbReference type="AlphaFoldDB" id="A0A6C7E3Z4"/>
<evidence type="ECO:0000256" key="2">
    <source>
        <dbReference type="ARBA" id="ARBA00022692"/>
    </source>
</evidence>
<organism evidence="7 8">
    <name type="scientific">Ilumatobacter coccineus (strain NBRC 103263 / KCTC 29153 / YM16-304)</name>
    <dbReference type="NCBI Taxonomy" id="1313172"/>
    <lineage>
        <taxon>Bacteria</taxon>
        <taxon>Bacillati</taxon>
        <taxon>Actinomycetota</taxon>
        <taxon>Acidimicrobiia</taxon>
        <taxon>Acidimicrobiales</taxon>
        <taxon>Ilumatobacteraceae</taxon>
        <taxon>Ilumatobacter</taxon>
    </lineage>
</organism>
<feature type="transmembrane region" description="Helical" evidence="5">
    <location>
        <begin position="173"/>
        <end position="191"/>
    </location>
</feature>
<evidence type="ECO:0000256" key="3">
    <source>
        <dbReference type="ARBA" id="ARBA00022989"/>
    </source>
</evidence>
<dbReference type="Pfam" id="PF01699">
    <property type="entry name" value="Na_Ca_ex"/>
    <property type="match status" value="2"/>
</dbReference>
<dbReference type="RefSeq" id="WP_015440914.1">
    <property type="nucleotide sequence ID" value="NC_020520.1"/>
</dbReference>
<feature type="transmembrane region" description="Helical" evidence="5">
    <location>
        <begin position="70"/>
        <end position="92"/>
    </location>
</feature>
<dbReference type="InterPro" id="IPR004837">
    <property type="entry name" value="NaCa_Exmemb"/>
</dbReference>
<dbReference type="OrthoDB" id="9794225at2"/>
<dbReference type="Gene3D" id="1.20.1420.30">
    <property type="entry name" value="NCX, central ion-binding region"/>
    <property type="match status" value="1"/>
</dbReference>
<evidence type="ECO:0000256" key="4">
    <source>
        <dbReference type="ARBA" id="ARBA00023136"/>
    </source>
</evidence>
<dbReference type="GO" id="GO:0006874">
    <property type="term" value="P:intracellular calcium ion homeostasis"/>
    <property type="evidence" value="ECO:0007669"/>
    <property type="project" value="TreeGrafter"/>
</dbReference>
<protein>
    <submittedName>
        <fullName evidence="7">Putative transporter</fullName>
    </submittedName>
</protein>
<dbReference type="InterPro" id="IPR044880">
    <property type="entry name" value="NCX_ion-bd_dom_sf"/>
</dbReference>
<keyword evidence="4 5" id="KW-0472">Membrane</keyword>
<feature type="transmembrane region" description="Helical" evidence="5">
    <location>
        <begin position="295"/>
        <end position="311"/>
    </location>
</feature>
<feature type="transmembrane region" description="Helical" evidence="5">
    <location>
        <begin position="203"/>
        <end position="225"/>
    </location>
</feature>
<feature type="transmembrane region" description="Helical" evidence="5">
    <location>
        <begin position="126"/>
        <end position="144"/>
    </location>
</feature>
<evidence type="ECO:0000256" key="5">
    <source>
        <dbReference type="SAM" id="Phobius"/>
    </source>
</evidence>
<evidence type="ECO:0000313" key="8">
    <source>
        <dbReference type="Proteomes" id="UP000011863"/>
    </source>
</evidence>
<feature type="transmembrane region" description="Helical" evidence="5">
    <location>
        <begin position="237"/>
        <end position="259"/>
    </location>
</feature>
<feature type="domain" description="Sodium/calcium exchanger membrane region" evidence="6">
    <location>
        <begin position="172"/>
        <end position="308"/>
    </location>
</feature>
<evidence type="ECO:0000313" key="7">
    <source>
        <dbReference type="EMBL" id="BAN01667.1"/>
    </source>
</evidence>
<name>A0A6C7E3Z4_ILUCY</name>
<dbReference type="InterPro" id="IPR004481">
    <property type="entry name" value="K/Na/Ca-exchanger"/>
</dbReference>
<evidence type="ECO:0000256" key="1">
    <source>
        <dbReference type="ARBA" id="ARBA00004141"/>
    </source>
</evidence>
<dbReference type="NCBIfam" id="TIGR00367">
    <property type="entry name" value="calcium/sodium antiporter"/>
    <property type="match status" value="1"/>
</dbReference>
<dbReference type="KEGG" id="aym:YM304_13530"/>
<comment type="subcellular location">
    <subcellularLocation>
        <location evidence="1">Membrane</location>
        <topology evidence="1">Multi-pass membrane protein</topology>
    </subcellularLocation>
</comment>